<accession>A0A375A9N2</accession>
<dbReference type="KEGG" id="daq:DAQ1742_01719"/>
<gene>
    <name evidence="1" type="ORF">DAQ1742_01719</name>
</gene>
<dbReference type="EMBL" id="LT615367">
    <property type="protein sequence ID" value="SLM62661.1"/>
    <property type="molecule type" value="Genomic_DNA"/>
</dbReference>
<dbReference type="AlphaFoldDB" id="A0A375A9N2"/>
<dbReference type="GeneID" id="49322869"/>
<proteinExistence type="predicted"/>
<reference evidence="1 2" key="1">
    <citation type="submission" date="2016-09" db="EMBL/GenBank/DDBJ databases">
        <authorList>
            <person name="Reverchon S."/>
            <person name="Nasser W."/>
            <person name="Leonard S."/>
            <person name="Brochier C."/>
            <person name="Duprey A."/>
        </authorList>
    </citation>
    <scope>NUCLEOTIDE SEQUENCE [LARGE SCALE GENOMIC DNA]</scope>
    <source>
        <strain evidence="1 2">174/2</strain>
    </source>
</reference>
<keyword evidence="2" id="KW-1185">Reference proteome</keyword>
<sequence>MCNLPINNPELMKPINRLLRAGINVVDYHDKFRRPIIEVDRPFAAWEPKAVEITETKNGVQRIVKMTIWRGAHIIWR</sequence>
<dbReference type="RefSeq" id="WP_038906858.1">
    <property type="nucleotide sequence ID" value="NZ_LT615367.1"/>
</dbReference>
<protein>
    <submittedName>
        <fullName evidence="1">Uncharacterized protein</fullName>
    </submittedName>
</protein>
<dbReference type="Proteomes" id="UP000294820">
    <property type="component" value="Chromosome 1"/>
</dbReference>
<evidence type="ECO:0000313" key="2">
    <source>
        <dbReference type="Proteomes" id="UP000294820"/>
    </source>
</evidence>
<evidence type="ECO:0000313" key="1">
    <source>
        <dbReference type="EMBL" id="SLM62661.1"/>
    </source>
</evidence>
<organism evidence="1 2">
    <name type="scientific">Dickeya aquatica</name>
    <dbReference type="NCBI Taxonomy" id="1401087"/>
    <lineage>
        <taxon>Bacteria</taxon>
        <taxon>Pseudomonadati</taxon>
        <taxon>Pseudomonadota</taxon>
        <taxon>Gammaproteobacteria</taxon>
        <taxon>Enterobacterales</taxon>
        <taxon>Pectobacteriaceae</taxon>
        <taxon>Dickeya</taxon>
    </lineage>
</organism>
<name>A0A375A9N2_9GAMM</name>